<dbReference type="Proteomes" id="UP000051562">
    <property type="component" value="Unassembled WGS sequence"/>
</dbReference>
<dbReference type="RefSeq" id="WP_055726439.1">
    <property type="nucleotide sequence ID" value="NZ_FUYX01000009.1"/>
</dbReference>
<dbReference type="STRING" id="53254.SAMN05660750_03261"/>
<comment type="caution">
    <text evidence="2">The sequence shown here is derived from an EMBL/GenBank/DDBJ whole genome shotgun (WGS) entry which is preliminary data.</text>
</comment>
<feature type="transmembrane region" description="Helical" evidence="1">
    <location>
        <begin position="20"/>
        <end position="38"/>
    </location>
</feature>
<gene>
    <name evidence="2" type="ORF">ARD30_01570</name>
</gene>
<accession>A0A0Q3PRU2</accession>
<protein>
    <submittedName>
        <fullName evidence="2">Uncharacterized protein</fullName>
    </submittedName>
</protein>
<sequence length="66" mass="6870">MLSAEREQLMLTESARTRAFLTIISLALVAALAAGAFSTGFFQALLFGAMAASAAILATFFIVAVN</sequence>
<feature type="transmembrane region" description="Helical" evidence="1">
    <location>
        <begin position="44"/>
        <end position="65"/>
    </location>
</feature>
<keyword evidence="1" id="KW-0812">Transmembrane</keyword>
<reference evidence="2 3" key="1">
    <citation type="submission" date="2015-10" db="EMBL/GenBank/DDBJ databases">
        <title>Draft genome of Bosea thiooxidans.</title>
        <authorList>
            <person name="Wang X."/>
        </authorList>
    </citation>
    <scope>NUCLEOTIDE SEQUENCE [LARGE SCALE GENOMIC DNA]</scope>
    <source>
        <strain evidence="2 3">CGMCC 9174</strain>
    </source>
</reference>
<dbReference type="AlphaFoldDB" id="A0A0Q3PRU2"/>
<organism evidence="2 3">
    <name type="scientific">Bosea thiooxidans</name>
    <dbReference type="NCBI Taxonomy" id="53254"/>
    <lineage>
        <taxon>Bacteria</taxon>
        <taxon>Pseudomonadati</taxon>
        <taxon>Pseudomonadota</taxon>
        <taxon>Alphaproteobacteria</taxon>
        <taxon>Hyphomicrobiales</taxon>
        <taxon>Boseaceae</taxon>
        <taxon>Bosea</taxon>
    </lineage>
</organism>
<proteinExistence type="predicted"/>
<name>A0A0Q3PRU2_9HYPH</name>
<keyword evidence="1" id="KW-1133">Transmembrane helix</keyword>
<dbReference type="EMBL" id="LMAR01000001">
    <property type="protein sequence ID" value="KQK32494.1"/>
    <property type="molecule type" value="Genomic_DNA"/>
</dbReference>
<evidence type="ECO:0000256" key="1">
    <source>
        <dbReference type="SAM" id="Phobius"/>
    </source>
</evidence>
<keyword evidence="3" id="KW-1185">Reference proteome</keyword>
<evidence type="ECO:0000313" key="2">
    <source>
        <dbReference type="EMBL" id="KQK32494.1"/>
    </source>
</evidence>
<keyword evidence="1" id="KW-0472">Membrane</keyword>
<evidence type="ECO:0000313" key="3">
    <source>
        <dbReference type="Proteomes" id="UP000051562"/>
    </source>
</evidence>